<accession>A0ABU4V659</accession>
<evidence type="ECO:0000313" key="3">
    <source>
        <dbReference type="EMBL" id="MDX8146955.1"/>
    </source>
</evidence>
<gene>
    <name evidence="3" type="ORF">SK854_32905</name>
</gene>
<feature type="domain" description="Crocagin biosynthetic protein CgnE/B" evidence="2">
    <location>
        <begin position="209"/>
        <end position="307"/>
    </location>
</feature>
<dbReference type="InterPro" id="IPR058799">
    <property type="entry name" value="CgnE_B"/>
</dbReference>
<evidence type="ECO:0000259" key="2">
    <source>
        <dbReference type="Pfam" id="PF26231"/>
    </source>
</evidence>
<comment type="caution">
    <text evidence="3">The sequence shown here is derived from an EMBL/GenBank/DDBJ whole genome shotgun (WGS) entry which is preliminary data.</text>
</comment>
<dbReference type="SUPFAM" id="SSF144052">
    <property type="entry name" value="Thermophilic metalloprotease-like"/>
    <property type="match status" value="1"/>
</dbReference>
<dbReference type="EMBL" id="JAXAVU010000013">
    <property type="protein sequence ID" value="MDX8146955.1"/>
    <property type="molecule type" value="Genomic_DNA"/>
</dbReference>
<dbReference type="Proteomes" id="UP001285352">
    <property type="component" value="Unassembled WGS sequence"/>
</dbReference>
<dbReference type="InterPro" id="IPR052170">
    <property type="entry name" value="M29_Exopeptidase"/>
</dbReference>
<sequence length="377" mass="41849">MTASTATSPSLEHQILEGVTKLLDDYAAVKTDDVCLIAYSPDTRAYAAHIQVALTLRGMQAKAFAMRPFIDPEVRDKLHALLTPPHELTGKLIIFTMERDSMSHYDVFAELLTLYPKNQLKIMRIISASDELFTTAFNKTPRELALRNATLLSKIKQESRIRVTTPQGTDLDIELDHDKFDWISNRGAWRPGAFTILPAGEIASYPANVNGVLVADGALNANVATRMDMRLEHNPLTIRIKDSVAGDYECSNPEITRLVEGCFNRENGRNIGELGFGTNNATQEFVADNSHMNERFPSLHLGFGQHNQPETIVPYVAEIHLDVITNDADIHFPSAGETIRMSNFVPIPGIEHPVLIRDQDITGDCCTRGCAPRLKLA</sequence>
<evidence type="ECO:0000313" key="4">
    <source>
        <dbReference type="Proteomes" id="UP001285352"/>
    </source>
</evidence>
<evidence type="ECO:0000256" key="1">
    <source>
        <dbReference type="ARBA" id="ARBA00022723"/>
    </source>
</evidence>
<dbReference type="Pfam" id="PF26231">
    <property type="entry name" value="CgnE_B"/>
    <property type="match status" value="1"/>
</dbReference>
<dbReference type="PANTHER" id="PTHR34448:SF1">
    <property type="entry name" value="BLL6088 PROTEIN"/>
    <property type="match status" value="1"/>
</dbReference>
<keyword evidence="1" id="KW-0479">Metal-binding</keyword>
<name>A0ABU4V659_9PSEU</name>
<dbReference type="RefSeq" id="WP_319979027.1">
    <property type="nucleotide sequence ID" value="NZ_JAXAVU010000013.1"/>
</dbReference>
<reference evidence="3 4" key="1">
    <citation type="submission" date="2023-11" db="EMBL/GenBank/DDBJ databases">
        <title>Lentzea sokolovensis, sp. nov., Lentzea kristufkii, sp. nov., and Lentzea miocenensis, sp. nov., rare actinobacteria from Sokolov Coal Basin, Miocene lacustrine sediment, Czech Republic.</title>
        <authorList>
            <person name="Lara A."/>
            <person name="Kotroba L."/>
            <person name="Nouioui I."/>
            <person name="Neumann-Schaal M."/>
            <person name="Mast Y."/>
            <person name="Chronakova A."/>
        </authorList>
    </citation>
    <scope>NUCLEOTIDE SEQUENCE [LARGE SCALE GENOMIC DNA]</scope>
    <source>
        <strain evidence="3 4">BCCO 10_0061</strain>
    </source>
</reference>
<proteinExistence type="predicted"/>
<protein>
    <recommendedName>
        <fullName evidence="2">Crocagin biosynthetic protein CgnE/B domain-containing protein</fullName>
    </recommendedName>
</protein>
<dbReference type="PANTHER" id="PTHR34448">
    <property type="entry name" value="AMINOPEPTIDASE"/>
    <property type="match status" value="1"/>
</dbReference>
<organism evidence="3 4">
    <name type="scientific">Lentzea sokolovensis</name>
    <dbReference type="NCBI Taxonomy" id="3095429"/>
    <lineage>
        <taxon>Bacteria</taxon>
        <taxon>Bacillati</taxon>
        <taxon>Actinomycetota</taxon>
        <taxon>Actinomycetes</taxon>
        <taxon>Pseudonocardiales</taxon>
        <taxon>Pseudonocardiaceae</taxon>
        <taxon>Lentzea</taxon>
    </lineage>
</organism>
<keyword evidence="4" id="KW-1185">Reference proteome</keyword>